<sequence length="185" mass="20808">MKGPVKCFICNSSHMVRGCPKKYMFYAIKKDDVLDNTIMRLGLIVHSAKVKRNHKQKGLMYVDINIAGQRRRALIDIRASNLFILGKAMGKLGLSISKMTKKIKTLNFDESAKKAPLEMLERQRTDMLPVELSVGLPHMREVGCASKFGRKVVNQTGQLEKVNATGEVHLKYSANVLHSDLPLAW</sequence>
<evidence type="ECO:0000313" key="1">
    <source>
        <dbReference type="EMBL" id="KAH1121673.1"/>
    </source>
</evidence>
<keyword evidence="2" id="KW-1185">Reference proteome</keyword>
<evidence type="ECO:0000313" key="2">
    <source>
        <dbReference type="Proteomes" id="UP000828251"/>
    </source>
</evidence>
<dbReference type="Gene3D" id="2.40.70.10">
    <property type="entry name" value="Acid Proteases"/>
    <property type="match status" value="1"/>
</dbReference>
<reference evidence="1 2" key="1">
    <citation type="journal article" date="2021" name="Plant Biotechnol. J.">
        <title>Multi-omics assisted identification of the key and species-specific regulatory components of drought-tolerant mechanisms in Gossypium stocksii.</title>
        <authorList>
            <person name="Yu D."/>
            <person name="Ke L."/>
            <person name="Zhang D."/>
            <person name="Wu Y."/>
            <person name="Sun Y."/>
            <person name="Mei J."/>
            <person name="Sun J."/>
            <person name="Sun Y."/>
        </authorList>
    </citation>
    <scope>NUCLEOTIDE SEQUENCE [LARGE SCALE GENOMIC DNA]</scope>
    <source>
        <strain evidence="2">cv. E1</strain>
        <tissue evidence="1">Leaf</tissue>
    </source>
</reference>
<accession>A0A9D3WED8</accession>
<proteinExistence type="predicted"/>
<dbReference type="OrthoDB" id="1001268at2759"/>
<comment type="caution">
    <text evidence="1">The sequence shown here is derived from an EMBL/GenBank/DDBJ whole genome shotgun (WGS) entry which is preliminary data.</text>
</comment>
<dbReference type="Proteomes" id="UP000828251">
    <property type="component" value="Unassembled WGS sequence"/>
</dbReference>
<organism evidence="1 2">
    <name type="scientific">Gossypium stocksii</name>
    <dbReference type="NCBI Taxonomy" id="47602"/>
    <lineage>
        <taxon>Eukaryota</taxon>
        <taxon>Viridiplantae</taxon>
        <taxon>Streptophyta</taxon>
        <taxon>Embryophyta</taxon>
        <taxon>Tracheophyta</taxon>
        <taxon>Spermatophyta</taxon>
        <taxon>Magnoliopsida</taxon>
        <taxon>eudicotyledons</taxon>
        <taxon>Gunneridae</taxon>
        <taxon>Pentapetalae</taxon>
        <taxon>rosids</taxon>
        <taxon>malvids</taxon>
        <taxon>Malvales</taxon>
        <taxon>Malvaceae</taxon>
        <taxon>Malvoideae</taxon>
        <taxon>Gossypium</taxon>
    </lineage>
</organism>
<dbReference type="EMBL" id="JAIQCV010000002">
    <property type="protein sequence ID" value="KAH1121673.1"/>
    <property type="molecule type" value="Genomic_DNA"/>
</dbReference>
<name>A0A9D3WED8_9ROSI</name>
<gene>
    <name evidence="1" type="ORF">J1N35_004833</name>
</gene>
<dbReference type="InterPro" id="IPR021109">
    <property type="entry name" value="Peptidase_aspartic_dom_sf"/>
</dbReference>
<dbReference type="AlphaFoldDB" id="A0A9D3WED8"/>
<protein>
    <submittedName>
        <fullName evidence="1">Uncharacterized protein</fullName>
    </submittedName>
</protein>